<comment type="caution">
    <text evidence="1">The sequence shown here is derived from an EMBL/GenBank/DDBJ whole genome shotgun (WGS) entry which is preliminary data.</text>
</comment>
<evidence type="ECO:0000313" key="2">
    <source>
        <dbReference type="Proteomes" id="UP000238479"/>
    </source>
</evidence>
<protein>
    <submittedName>
        <fullName evidence="1">Uncharacterized protein</fullName>
    </submittedName>
</protein>
<gene>
    <name evidence="1" type="ORF">RchiOBHm_Chr4g0430711</name>
</gene>
<dbReference type="Proteomes" id="UP000238479">
    <property type="component" value="Chromosome 4"/>
</dbReference>
<proteinExistence type="predicted"/>
<dbReference type="EMBL" id="PDCK01000042">
    <property type="protein sequence ID" value="PRQ39943.1"/>
    <property type="molecule type" value="Genomic_DNA"/>
</dbReference>
<dbReference type="Gramene" id="PRQ39943">
    <property type="protein sequence ID" value="PRQ39943"/>
    <property type="gene ID" value="RchiOBHm_Chr4g0430711"/>
</dbReference>
<organism evidence="1 2">
    <name type="scientific">Rosa chinensis</name>
    <name type="common">China rose</name>
    <dbReference type="NCBI Taxonomy" id="74649"/>
    <lineage>
        <taxon>Eukaryota</taxon>
        <taxon>Viridiplantae</taxon>
        <taxon>Streptophyta</taxon>
        <taxon>Embryophyta</taxon>
        <taxon>Tracheophyta</taxon>
        <taxon>Spermatophyta</taxon>
        <taxon>Magnoliopsida</taxon>
        <taxon>eudicotyledons</taxon>
        <taxon>Gunneridae</taxon>
        <taxon>Pentapetalae</taxon>
        <taxon>rosids</taxon>
        <taxon>fabids</taxon>
        <taxon>Rosales</taxon>
        <taxon>Rosaceae</taxon>
        <taxon>Rosoideae</taxon>
        <taxon>Rosoideae incertae sedis</taxon>
        <taxon>Rosa</taxon>
    </lineage>
</organism>
<reference evidence="1 2" key="1">
    <citation type="journal article" date="2018" name="Nat. Genet.">
        <title>The Rosa genome provides new insights in the design of modern roses.</title>
        <authorList>
            <person name="Bendahmane M."/>
        </authorList>
    </citation>
    <scope>NUCLEOTIDE SEQUENCE [LARGE SCALE GENOMIC DNA]</scope>
    <source>
        <strain evidence="2">cv. Old Blush</strain>
    </source>
</reference>
<sequence>MRRFSTIFCGYIPRECDRVAHELASYAIRQRNTCTWSDQLPLWLLECNQADIRAYF</sequence>
<keyword evidence="2" id="KW-1185">Reference proteome</keyword>
<accession>A0A2P6R0J1</accession>
<dbReference type="AlphaFoldDB" id="A0A2P6R0J1"/>
<evidence type="ECO:0000313" key="1">
    <source>
        <dbReference type="EMBL" id="PRQ39943.1"/>
    </source>
</evidence>
<name>A0A2P6R0J1_ROSCH</name>